<proteinExistence type="inferred from homology"/>
<keyword evidence="7" id="KW-1006">Bacterial flagellum protein export</keyword>
<evidence type="ECO:0000256" key="7">
    <source>
        <dbReference type="ARBA" id="ARBA00023225"/>
    </source>
</evidence>
<comment type="similarity">
    <text evidence="2">Belongs to the FliH family.</text>
</comment>
<evidence type="ECO:0000256" key="6">
    <source>
        <dbReference type="ARBA" id="ARBA00022927"/>
    </source>
</evidence>
<feature type="domain" description="Flagellar assembly protein FliH/Type III secretion system HrpE" evidence="8">
    <location>
        <begin position="118"/>
        <end position="239"/>
    </location>
</feature>
<evidence type="ECO:0000256" key="4">
    <source>
        <dbReference type="ARBA" id="ARBA00022448"/>
    </source>
</evidence>
<gene>
    <name evidence="9" type="ORF">LMG18101_05085</name>
</gene>
<dbReference type="PANTHER" id="PTHR34982">
    <property type="entry name" value="YOP PROTEINS TRANSLOCATION PROTEIN L"/>
    <property type="match status" value="1"/>
</dbReference>
<name>A0ABM9KE06_9RALS</name>
<organism evidence="9 10">
    <name type="scientific">Ralstonia flaminis</name>
    <dbReference type="NCBI Taxonomy" id="3058597"/>
    <lineage>
        <taxon>Bacteria</taxon>
        <taxon>Pseudomonadati</taxon>
        <taxon>Pseudomonadota</taxon>
        <taxon>Betaproteobacteria</taxon>
        <taxon>Burkholderiales</taxon>
        <taxon>Burkholderiaceae</taxon>
        <taxon>Ralstonia</taxon>
    </lineage>
</organism>
<evidence type="ECO:0000259" key="8">
    <source>
        <dbReference type="Pfam" id="PF02108"/>
    </source>
</evidence>
<dbReference type="PANTHER" id="PTHR34982:SF1">
    <property type="entry name" value="FLAGELLAR ASSEMBLY PROTEIN FLIH"/>
    <property type="match status" value="1"/>
</dbReference>
<keyword evidence="10" id="KW-1185">Reference proteome</keyword>
<keyword evidence="6" id="KW-0653">Protein transport</keyword>
<comment type="function">
    <text evidence="1">Needed for flagellar regrowth and assembly.</text>
</comment>
<accession>A0ABM9KE06</accession>
<dbReference type="InterPro" id="IPR051472">
    <property type="entry name" value="T3SS_Stator/FliH"/>
</dbReference>
<keyword evidence="5" id="KW-1005">Bacterial flagellum biogenesis</keyword>
<evidence type="ECO:0000256" key="5">
    <source>
        <dbReference type="ARBA" id="ARBA00022795"/>
    </source>
</evidence>
<evidence type="ECO:0000313" key="9">
    <source>
        <dbReference type="EMBL" id="CAJ0822595.1"/>
    </source>
</evidence>
<dbReference type="Proteomes" id="UP001189757">
    <property type="component" value="Unassembled WGS sequence"/>
</dbReference>
<reference evidence="9 10" key="1">
    <citation type="submission" date="2023-07" db="EMBL/GenBank/DDBJ databases">
        <authorList>
            <person name="Peeters C."/>
        </authorList>
    </citation>
    <scope>NUCLEOTIDE SEQUENCE [LARGE SCALE GENOMIC DNA]</scope>
    <source>
        <strain evidence="9 10">LMG 18101</strain>
    </source>
</reference>
<protein>
    <recommendedName>
        <fullName evidence="3">Flagellar assembly protein FliH</fullName>
    </recommendedName>
</protein>
<keyword evidence="4" id="KW-0813">Transport</keyword>
<evidence type="ECO:0000256" key="2">
    <source>
        <dbReference type="ARBA" id="ARBA00006602"/>
    </source>
</evidence>
<dbReference type="Pfam" id="PF02108">
    <property type="entry name" value="FliH"/>
    <property type="match status" value="1"/>
</dbReference>
<dbReference type="RefSeq" id="WP_316682852.1">
    <property type="nucleotide sequence ID" value="NZ_CATZLL010000024.1"/>
</dbReference>
<dbReference type="InterPro" id="IPR018035">
    <property type="entry name" value="Flagellar_FliH/T3SS_HrpE"/>
</dbReference>
<evidence type="ECO:0000313" key="10">
    <source>
        <dbReference type="Proteomes" id="UP001189757"/>
    </source>
</evidence>
<evidence type="ECO:0000256" key="3">
    <source>
        <dbReference type="ARBA" id="ARBA00016507"/>
    </source>
</evidence>
<sequence length="267" mass="27810">MSQRPISHVLRSVALEDAPRALVRQRASAPVPAPMAVGVAEEAGGVLTAQAREAAEAVSRGFAEGYERGLQEGLVDAAKKVEQATQQAVDAVQAEAATARDSERKRIDAALAEHAAVTRRVLEQMQQSLTSALRNMEEQAIGLAFEAVCRVVGDAAASPAAVRSVVDRVLSELAGKPVLSVRMRPDDLATLQTGADLQAVCQGFPGISWVADETIAVGGCVVDTATGTLDGRLEVQLRNLGNAWRKAASEVRGDRGNAAAPTQGGAS</sequence>
<dbReference type="EMBL" id="CATZLL010000024">
    <property type="protein sequence ID" value="CAJ0822595.1"/>
    <property type="molecule type" value="Genomic_DNA"/>
</dbReference>
<comment type="caution">
    <text evidence="9">The sequence shown here is derived from an EMBL/GenBank/DDBJ whole genome shotgun (WGS) entry which is preliminary data.</text>
</comment>
<evidence type="ECO:0000256" key="1">
    <source>
        <dbReference type="ARBA" id="ARBA00003041"/>
    </source>
</evidence>